<evidence type="ECO:0000313" key="7">
    <source>
        <dbReference type="Proteomes" id="UP000619265"/>
    </source>
</evidence>
<evidence type="ECO:0000313" key="6">
    <source>
        <dbReference type="EMBL" id="KAF5477235.1"/>
    </source>
</evidence>
<evidence type="ECO:0000256" key="5">
    <source>
        <dbReference type="SAM" id="MobiDB-lite"/>
    </source>
</evidence>
<evidence type="ECO:0000256" key="4">
    <source>
        <dbReference type="ARBA" id="ARBA00023136"/>
    </source>
</evidence>
<dbReference type="PANTHER" id="PTHR11040:SF35">
    <property type="entry name" value="ZINC TRANSPORTER 5"/>
    <property type="match status" value="1"/>
</dbReference>
<protein>
    <submittedName>
        <fullName evidence="6">Uncharacterized protein</fullName>
    </submittedName>
</protein>
<dbReference type="Proteomes" id="UP000619265">
    <property type="component" value="Unassembled WGS sequence"/>
</dbReference>
<dbReference type="GO" id="GO:0016020">
    <property type="term" value="C:membrane"/>
    <property type="evidence" value="ECO:0007669"/>
    <property type="project" value="UniProtKB-SubCell"/>
</dbReference>
<reference evidence="6" key="1">
    <citation type="submission" date="2015-10" db="EMBL/GenBank/DDBJ databases">
        <authorList>
            <person name="Martinez-Garcia P.J."/>
            <person name="Crepeau M.W."/>
            <person name="Puiu D."/>
            <person name="Gonzalez-Ibeas D."/>
            <person name="Whalen J."/>
            <person name="Stevens K."/>
            <person name="Paul R."/>
            <person name="Butterfield T."/>
            <person name="Britton M."/>
            <person name="Reagan R."/>
            <person name="Chakraborty S."/>
            <person name="Walawage S.L."/>
            <person name="Vasquez-Gross H.A."/>
            <person name="Cardeno C."/>
            <person name="Famula R."/>
            <person name="Pratt K."/>
            <person name="Kuruganti S."/>
            <person name="Aradhya M.K."/>
            <person name="Leslie C.A."/>
            <person name="Dandekar A.M."/>
            <person name="Salzberg S.L."/>
            <person name="Wegrzyn J.L."/>
            <person name="Langley C.H."/>
            <person name="Neale D.B."/>
        </authorList>
    </citation>
    <scope>NUCLEOTIDE SEQUENCE</scope>
    <source>
        <tissue evidence="6">Leaves</tissue>
    </source>
</reference>
<comment type="subcellular location">
    <subcellularLocation>
        <location evidence="1">Membrane</location>
        <topology evidence="1">Multi-pass membrane protein</topology>
    </subcellularLocation>
</comment>
<comment type="caution">
    <text evidence="6">The sequence shown here is derived from an EMBL/GenBank/DDBJ whole genome shotgun (WGS) entry which is preliminary data.</text>
</comment>
<evidence type="ECO:0000256" key="1">
    <source>
        <dbReference type="ARBA" id="ARBA00004141"/>
    </source>
</evidence>
<dbReference type="Gramene" id="Jr02_07690_p1">
    <property type="protein sequence ID" value="cds.Jr02_07690_p1"/>
    <property type="gene ID" value="Jr02_07690"/>
</dbReference>
<gene>
    <name evidence="6" type="ORF">F2P56_003897</name>
</gene>
<sequence>DDQERGSEHAGHVHVHTHATHGHAHGSSISSTTSQHGTNSSELIRHRIIAQVLELGIVFHSVIIGVDMGASQSVGTIRPLLVALSFHQIFEGIGLGGCISQAKFKSRSAAIMATFFSMTTPVGPDCNWHWNIKHLQWQ</sequence>
<evidence type="ECO:0000256" key="3">
    <source>
        <dbReference type="ARBA" id="ARBA00022989"/>
    </source>
</evidence>
<dbReference type="Pfam" id="PF02535">
    <property type="entry name" value="Zip"/>
    <property type="match status" value="1"/>
</dbReference>
<evidence type="ECO:0000256" key="2">
    <source>
        <dbReference type="ARBA" id="ARBA00022692"/>
    </source>
</evidence>
<keyword evidence="4" id="KW-0472">Membrane</keyword>
<dbReference type="AlphaFoldDB" id="A0A834D4V7"/>
<feature type="compositionally biased region" description="Low complexity" evidence="5">
    <location>
        <begin position="25"/>
        <end position="37"/>
    </location>
</feature>
<reference evidence="6" key="2">
    <citation type="submission" date="2020-03" db="EMBL/GenBank/DDBJ databases">
        <title>Walnut 2.0.</title>
        <authorList>
            <person name="Marrano A."/>
            <person name="Britton M."/>
            <person name="Zimin A.V."/>
            <person name="Zaini P.A."/>
            <person name="Workman R."/>
            <person name="Puiu D."/>
            <person name="Bianco L."/>
            <person name="Allen B.J."/>
            <person name="Troggio M."/>
            <person name="Leslie C.A."/>
            <person name="Timp W."/>
            <person name="Dendekar A."/>
            <person name="Salzberg S.L."/>
            <person name="Neale D.B."/>
        </authorList>
    </citation>
    <scope>NUCLEOTIDE SEQUENCE</scope>
    <source>
        <tissue evidence="6">Leaves</tissue>
    </source>
</reference>
<dbReference type="PANTHER" id="PTHR11040">
    <property type="entry name" value="ZINC/IRON TRANSPORTER"/>
    <property type="match status" value="1"/>
</dbReference>
<dbReference type="EMBL" id="LIHL02000002">
    <property type="protein sequence ID" value="KAF5477235.1"/>
    <property type="molecule type" value="Genomic_DNA"/>
</dbReference>
<accession>A0A834D4V7</accession>
<feature type="non-terminal residue" evidence="6">
    <location>
        <position position="138"/>
    </location>
</feature>
<keyword evidence="2" id="KW-0812">Transmembrane</keyword>
<proteinExistence type="predicted"/>
<name>A0A834D4V7_JUGRE</name>
<feature type="region of interest" description="Disordered" evidence="5">
    <location>
        <begin position="18"/>
        <end position="37"/>
    </location>
</feature>
<dbReference type="InterPro" id="IPR003689">
    <property type="entry name" value="ZIP"/>
</dbReference>
<keyword evidence="3" id="KW-1133">Transmembrane helix</keyword>
<organism evidence="6 7">
    <name type="scientific">Juglans regia</name>
    <name type="common">English walnut</name>
    <dbReference type="NCBI Taxonomy" id="51240"/>
    <lineage>
        <taxon>Eukaryota</taxon>
        <taxon>Viridiplantae</taxon>
        <taxon>Streptophyta</taxon>
        <taxon>Embryophyta</taxon>
        <taxon>Tracheophyta</taxon>
        <taxon>Spermatophyta</taxon>
        <taxon>Magnoliopsida</taxon>
        <taxon>eudicotyledons</taxon>
        <taxon>Gunneridae</taxon>
        <taxon>Pentapetalae</taxon>
        <taxon>rosids</taxon>
        <taxon>fabids</taxon>
        <taxon>Fagales</taxon>
        <taxon>Juglandaceae</taxon>
        <taxon>Juglans</taxon>
    </lineage>
</organism>
<dbReference type="GO" id="GO:0046873">
    <property type="term" value="F:metal ion transmembrane transporter activity"/>
    <property type="evidence" value="ECO:0007669"/>
    <property type="project" value="InterPro"/>
</dbReference>